<dbReference type="GO" id="GO:0003676">
    <property type="term" value="F:nucleic acid binding"/>
    <property type="evidence" value="ECO:0007669"/>
    <property type="project" value="InterPro"/>
</dbReference>
<dbReference type="Pfam" id="PF17657">
    <property type="entry name" value="DNA_pol3_finger"/>
    <property type="match status" value="1"/>
</dbReference>
<dbReference type="InterPro" id="IPR011708">
    <property type="entry name" value="DNA_pol3_alpha_NTPase_dom"/>
</dbReference>
<evidence type="ECO:0000313" key="14">
    <source>
        <dbReference type="Proteomes" id="UP000051256"/>
    </source>
</evidence>
<evidence type="ECO:0000256" key="10">
    <source>
        <dbReference type="ARBA" id="ARBA00026073"/>
    </source>
</evidence>
<proteinExistence type="inferred from homology"/>
<dbReference type="Pfam" id="PF14579">
    <property type="entry name" value="HHH_6"/>
    <property type="match status" value="1"/>
</dbReference>
<dbReference type="InterPro" id="IPR016195">
    <property type="entry name" value="Pol/histidinol_Pase-like"/>
</dbReference>
<keyword evidence="14" id="KW-1185">Reference proteome</keyword>
<keyword evidence="8" id="KW-0239">DNA-directed DNA polymerase</keyword>
<dbReference type="Gene3D" id="3.20.20.140">
    <property type="entry name" value="Metal-dependent hydrolases"/>
    <property type="match status" value="1"/>
</dbReference>
<protein>
    <recommendedName>
        <fullName evidence="4">DNA polymerase III subunit alpha</fullName>
        <ecNumber evidence="3">2.7.7.7</ecNumber>
    </recommendedName>
</protein>
<evidence type="ECO:0000256" key="7">
    <source>
        <dbReference type="ARBA" id="ARBA00022705"/>
    </source>
</evidence>
<evidence type="ECO:0000256" key="8">
    <source>
        <dbReference type="ARBA" id="ARBA00022932"/>
    </source>
</evidence>
<dbReference type="Pfam" id="PF02811">
    <property type="entry name" value="PHP"/>
    <property type="match status" value="1"/>
</dbReference>
<accession>A0A0R2CVT8</accession>
<comment type="similarity">
    <text evidence="2">Belongs to the DNA polymerase type-C family. DnaE subfamily.</text>
</comment>
<dbReference type="Pfam" id="PF01336">
    <property type="entry name" value="tRNA_anti-codon"/>
    <property type="match status" value="1"/>
</dbReference>
<dbReference type="Gene3D" id="1.10.150.870">
    <property type="match status" value="1"/>
</dbReference>
<dbReference type="GO" id="GO:0003887">
    <property type="term" value="F:DNA-directed DNA polymerase activity"/>
    <property type="evidence" value="ECO:0007669"/>
    <property type="project" value="UniProtKB-KW"/>
</dbReference>
<evidence type="ECO:0000256" key="1">
    <source>
        <dbReference type="ARBA" id="ARBA00004496"/>
    </source>
</evidence>
<comment type="catalytic activity">
    <reaction evidence="11">
        <text>DNA(n) + a 2'-deoxyribonucleoside 5'-triphosphate = DNA(n+1) + diphosphate</text>
        <dbReference type="Rhea" id="RHEA:22508"/>
        <dbReference type="Rhea" id="RHEA-COMP:17339"/>
        <dbReference type="Rhea" id="RHEA-COMP:17340"/>
        <dbReference type="ChEBI" id="CHEBI:33019"/>
        <dbReference type="ChEBI" id="CHEBI:61560"/>
        <dbReference type="ChEBI" id="CHEBI:173112"/>
        <dbReference type="EC" id="2.7.7.7"/>
    </reaction>
</comment>
<dbReference type="RefSeq" id="WP_056978303.1">
    <property type="nucleotide sequence ID" value="NZ_AYZR01000008.1"/>
</dbReference>
<dbReference type="EC" id="2.7.7.7" evidence="3"/>
<name>A0A0R2CVT8_9LACO</name>
<dbReference type="CDD" id="cd04485">
    <property type="entry name" value="DnaE_OBF"/>
    <property type="match status" value="1"/>
</dbReference>
<organism evidence="13 14">
    <name type="scientific">Lentilactobacillus senioris DSM 24302 = JCM 17472</name>
    <dbReference type="NCBI Taxonomy" id="1423802"/>
    <lineage>
        <taxon>Bacteria</taxon>
        <taxon>Bacillati</taxon>
        <taxon>Bacillota</taxon>
        <taxon>Bacilli</taxon>
        <taxon>Lactobacillales</taxon>
        <taxon>Lactobacillaceae</taxon>
        <taxon>Lentilactobacillus</taxon>
    </lineage>
</organism>
<dbReference type="GO" id="GO:0006260">
    <property type="term" value="P:DNA replication"/>
    <property type="evidence" value="ECO:0007669"/>
    <property type="project" value="UniProtKB-KW"/>
</dbReference>
<evidence type="ECO:0000256" key="3">
    <source>
        <dbReference type="ARBA" id="ARBA00012417"/>
    </source>
</evidence>
<evidence type="ECO:0000256" key="4">
    <source>
        <dbReference type="ARBA" id="ARBA00019114"/>
    </source>
</evidence>
<dbReference type="PANTHER" id="PTHR32294:SF0">
    <property type="entry name" value="DNA POLYMERASE III SUBUNIT ALPHA"/>
    <property type="match status" value="1"/>
</dbReference>
<dbReference type="PANTHER" id="PTHR32294">
    <property type="entry name" value="DNA POLYMERASE III SUBUNIT ALPHA"/>
    <property type="match status" value="1"/>
</dbReference>
<dbReference type="NCBIfam" id="NF004226">
    <property type="entry name" value="PRK05673.1"/>
    <property type="match status" value="1"/>
</dbReference>
<dbReference type="InterPro" id="IPR029460">
    <property type="entry name" value="DNAPol_HHH"/>
</dbReference>
<dbReference type="InterPro" id="IPR004365">
    <property type="entry name" value="NA-bd_OB_tRNA"/>
</dbReference>
<comment type="caution">
    <text evidence="13">The sequence shown here is derived from an EMBL/GenBank/DDBJ whole genome shotgun (WGS) entry which is preliminary data.</text>
</comment>
<dbReference type="InterPro" id="IPR004013">
    <property type="entry name" value="PHP_dom"/>
</dbReference>
<dbReference type="InterPro" id="IPR040982">
    <property type="entry name" value="DNA_pol3_finger"/>
</dbReference>
<evidence type="ECO:0000256" key="6">
    <source>
        <dbReference type="ARBA" id="ARBA00022695"/>
    </source>
</evidence>
<evidence type="ECO:0000313" key="13">
    <source>
        <dbReference type="EMBL" id="KRM93796.1"/>
    </source>
</evidence>
<feature type="domain" description="Polymerase/histidinol phosphatase N-terminal" evidence="12">
    <location>
        <begin position="4"/>
        <end position="71"/>
    </location>
</feature>
<dbReference type="STRING" id="1423802.FC56_GL000514"/>
<dbReference type="NCBIfam" id="TIGR00594">
    <property type="entry name" value="polc"/>
    <property type="match status" value="1"/>
</dbReference>
<evidence type="ECO:0000259" key="12">
    <source>
        <dbReference type="SMART" id="SM00481"/>
    </source>
</evidence>
<reference evidence="13 14" key="1">
    <citation type="journal article" date="2015" name="Genome Announc.">
        <title>Expanding the biotechnology potential of lactobacilli through comparative genomics of 213 strains and associated genera.</title>
        <authorList>
            <person name="Sun Z."/>
            <person name="Harris H.M."/>
            <person name="McCann A."/>
            <person name="Guo C."/>
            <person name="Argimon S."/>
            <person name="Zhang W."/>
            <person name="Yang X."/>
            <person name="Jeffery I.B."/>
            <person name="Cooney J.C."/>
            <person name="Kagawa T.F."/>
            <person name="Liu W."/>
            <person name="Song Y."/>
            <person name="Salvetti E."/>
            <person name="Wrobel A."/>
            <person name="Rasinkangas P."/>
            <person name="Parkhill J."/>
            <person name="Rea M.C."/>
            <person name="O'Sullivan O."/>
            <person name="Ritari J."/>
            <person name="Douillard F.P."/>
            <person name="Paul Ross R."/>
            <person name="Yang R."/>
            <person name="Briner A.E."/>
            <person name="Felis G.E."/>
            <person name="de Vos W.M."/>
            <person name="Barrangou R."/>
            <person name="Klaenhammer T.R."/>
            <person name="Caufield P.W."/>
            <person name="Cui Y."/>
            <person name="Zhang H."/>
            <person name="O'Toole P.W."/>
        </authorList>
    </citation>
    <scope>NUCLEOTIDE SEQUENCE [LARGE SCALE GENOMIC DNA]</scope>
    <source>
        <strain evidence="13 14">DSM 24302</strain>
    </source>
</reference>
<keyword evidence="5" id="KW-0808">Transferase</keyword>
<dbReference type="InterPro" id="IPR003141">
    <property type="entry name" value="Pol/His_phosphatase_N"/>
</dbReference>
<dbReference type="Proteomes" id="UP000051256">
    <property type="component" value="Unassembled WGS sequence"/>
</dbReference>
<dbReference type="SMART" id="SM00481">
    <property type="entry name" value="POLIIIAc"/>
    <property type="match status" value="1"/>
</dbReference>
<dbReference type="EMBL" id="AYZR01000008">
    <property type="protein sequence ID" value="KRM93796.1"/>
    <property type="molecule type" value="Genomic_DNA"/>
</dbReference>
<evidence type="ECO:0000256" key="2">
    <source>
        <dbReference type="ARBA" id="ARBA00009496"/>
    </source>
</evidence>
<dbReference type="SUPFAM" id="SSF89550">
    <property type="entry name" value="PHP domain-like"/>
    <property type="match status" value="1"/>
</dbReference>
<evidence type="ECO:0000256" key="9">
    <source>
        <dbReference type="ARBA" id="ARBA00025611"/>
    </source>
</evidence>
<dbReference type="CDD" id="cd07431">
    <property type="entry name" value="PHP_PolIIIA"/>
    <property type="match status" value="1"/>
</dbReference>
<evidence type="ECO:0000256" key="5">
    <source>
        <dbReference type="ARBA" id="ARBA00022679"/>
    </source>
</evidence>
<evidence type="ECO:0000256" key="11">
    <source>
        <dbReference type="ARBA" id="ARBA00049244"/>
    </source>
</evidence>
<keyword evidence="7" id="KW-0235">DNA replication</keyword>
<dbReference type="GO" id="GO:0008408">
    <property type="term" value="F:3'-5' exonuclease activity"/>
    <property type="evidence" value="ECO:0007669"/>
    <property type="project" value="InterPro"/>
</dbReference>
<dbReference type="GO" id="GO:0005737">
    <property type="term" value="C:cytoplasm"/>
    <property type="evidence" value="ECO:0007669"/>
    <property type="project" value="UniProtKB-SubCell"/>
</dbReference>
<dbReference type="InterPro" id="IPR004805">
    <property type="entry name" value="DnaE2/DnaE/PolC"/>
</dbReference>
<gene>
    <name evidence="13" type="ORF">FC56_GL000514</name>
</gene>
<dbReference type="AlphaFoldDB" id="A0A0R2CVT8"/>
<dbReference type="PATRIC" id="fig|1423802.4.peg.525"/>
<keyword evidence="6" id="KW-0548">Nucleotidyltransferase</keyword>
<dbReference type="Gene3D" id="1.10.10.1600">
    <property type="entry name" value="Bacterial DNA polymerase III alpha subunit, thumb domain"/>
    <property type="match status" value="1"/>
</dbReference>
<comment type="subcellular location">
    <subcellularLocation>
        <location evidence="1">Cytoplasm</location>
    </subcellularLocation>
</comment>
<comment type="function">
    <text evidence="9">DNA polymerase III is a complex, multichain enzyme responsible for most of the replicative synthesis in bacteria. This DNA polymerase also exhibits 3' to 5' exonuclease activity. The alpha chain is the DNA polymerase.</text>
</comment>
<sequence>MTFVPLQLISSYSLLQSPIKINDLIQIAKQRGYQALALTDINVMYGVIEFYDACIAADIKPIIGLTLEVSNQVNFEHETQLVLIAKNQQGYQNLMTLSSHKLTTDEFSVNDLKNHLAGLAVIVSEQSEFYDDILRGQTAEAEQFLQQLQELSDSTTDILVGSTYMQPTNIIQAAATTAAEVGIKVVAFKRVEYLDSDDYFVQRVLMAIDSGDKLTDVTALAASQGPNWLQSVSDEVNNFESAGIKAGLTNLTELIAGIQLEIKQQVPILPQFDTPDNISAGDYLAKLCERGLLKRLKDNQITNSAPYFERLTMELTVIAEMQFNDYFLIVWDIIRFAHQQNILTGPGRGSAAGSLVAYCLGITDVDPLKYDLLFERFLNPERNQMPDIDIDLPDDRRDEVIQYLQTNYGHDRTGQIITFGTLATKQALRDVSRSFGLSVAQQDQWSKAIPNSLHISLNDAYTDSQLLKNLVADSEINKLIFETAKKLEGLPRHYSTHAAGIVLSQNNLVEQVPVQDGNDGLLMTQYSKNYVELVGLLKIDLLGLRNLTTLADTLNNVKIINNQTINPATIPLDDPKTITLFQQGKTDGIFQFESQGIRRALQEVNPQSFEEIALVNALYRPGPMQNIPQLVKRKREGRKLKFNVSQIEPILAPTFGIIVYQEQVMLVASVMAGFSLGEADLLRRAMSKKNLAAMDQERDRFVNGSVANGVERKRAVEIFTYIERFANYGFNKSHAIAYSKMAYEQAYLKAHFPAAFYVALLNSAQNNDVKIKQYLNELKSLIGVKGPDINLSQEQFDVSEHQIIFGLNAIKRLRKDTVTAILEERNANGKYVSFANFISRLPEKFRTSDQIEILIYSGALDSFGYNRAELLAATPEFISSAELSGQSIELLTALMPKIKKRDELDLTDKLQKENELLGAYLSGHPVEKYKRLLRKLNAVAVIDLEVANQVAVGLYLTKVKVIRTKKGSQMAFAAGSDSTGDVDVTIFPKLYSQVSGWLHRDMVVVISGKVEQRNGLQIIADQITPAANLVRKLGTNEQRWFLRVSETQLQDKLAQLSQIAETNRGKTSIVLIEKTNHKITKLSSNFNLAATKTVQVQLEELFGKDNVALQ</sequence>
<dbReference type="Pfam" id="PF07733">
    <property type="entry name" value="DNA_pol3_alpha"/>
    <property type="match status" value="1"/>
</dbReference>
<comment type="subunit">
    <text evidence="10">DNA polymerase III contains a core (composed of alpha, epsilon and theta chains) that associates with a tau subunit. This core dimerizes to form the POLIII' complex. PolIII' associates with the gamma complex (composed of gamma, delta, delta', psi and chi chains) and with the beta chain to form the complete DNA polymerase III complex.</text>
</comment>
<dbReference type="InterPro" id="IPR041931">
    <property type="entry name" value="DNA_pol3_alpha_thumb_dom"/>
</dbReference>